<evidence type="ECO:0000256" key="2">
    <source>
        <dbReference type="ARBA" id="ARBA00001966"/>
    </source>
</evidence>
<comment type="caution">
    <text evidence="17">The sequence shown here is derived from an EMBL/GenBank/DDBJ whole genome shotgun (WGS) entry which is preliminary data.</text>
</comment>
<evidence type="ECO:0000256" key="8">
    <source>
        <dbReference type="ARBA" id="ARBA00022723"/>
    </source>
</evidence>
<dbReference type="NCBIfam" id="NF010120">
    <property type="entry name" value="PRK13596.1"/>
    <property type="match status" value="1"/>
</dbReference>
<evidence type="ECO:0000256" key="15">
    <source>
        <dbReference type="SAM" id="Phobius"/>
    </source>
</evidence>
<keyword evidence="9" id="KW-1278">Translocase</keyword>
<evidence type="ECO:0000313" key="18">
    <source>
        <dbReference type="Proteomes" id="UP000284476"/>
    </source>
</evidence>
<dbReference type="InterPro" id="IPR037225">
    <property type="entry name" value="Nuo51_FMN-bd_sf"/>
</dbReference>
<accession>A0A443JVJ5</accession>
<evidence type="ECO:0000256" key="6">
    <source>
        <dbReference type="ARBA" id="ARBA00022630"/>
    </source>
</evidence>
<dbReference type="Proteomes" id="UP000284476">
    <property type="component" value="Unassembled WGS sequence"/>
</dbReference>
<dbReference type="InterPro" id="IPR054765">
    <property type="entry name" value="SLBB_dom"/>
</dbReference>
<evidence type="ECO:0000256" key="11">
    <source>
        <dbReference type="ARBA" id="ARBA00023014"/>
    </source>
</evidence>
<feature type="domain" description="NADH-ubiquinone oxidoreductase 51kDa subunit iron-sulphur binding" evidence="16">
    <location>
        <begin position="332"/>
        <end position="377"/>
    </location>
</feature>
<comment type="similarity">
    <text evidence="4 14">Belongs to the complex I 51 kDa subunit family.</text>
</comment>
<dbReference type="NCBIfam" id="TIGR01959">
    <property type="entry name" value="nuoF_fam"/>
    <property type="match status" value="1"/>
</dbReference>
<evidence type="ECO:0000259" key="16">
    <source>
        <dbReference type="SMART" id="SM00928"/>
    </source>
</evidence>
<protein>
    <recommendedName>
        <fullName evidence="14">NADH-quinone oxidoreductase subunit F</fullName>
        <ecNumber evidence="14">7.1.1.-</ecNumber>
    </recommendedName>
</protein>
<evidence type="ECO:0000256" key="4">
    <source>
        <dbReference type="ARBA" id="ARBA00007523"/>
    </source>
</evidence>
<evidence type="ECO:0000256" key="5">
    <source>
        <dbReference type="ARBA" id="ARBA00022485"/>
    </source>
</evidence>
<dbReference type="EMBL" id="SAUZ01000001">
    <property type="protein sequence ID" value="RWR24537.1"/>
    <property type="molecule type" value="Genomic_DNA"/>
</dbReference>
<keyword evidence="8 14" id="KW-0479">Metal-binding</keyword>
<dbReference type="Pfam" id="PF10589">
    <property type="entry name" value="NADH_4Fe-4S"/>
    <property type="match status" value="1"/>
</dbReference>
<keyword evidence="6 14" id="KW-0285">Flavoprotein</keyword>
<dbReference type="InterPro" id="IPR011537">
    <property type="entry name" value="NADH-UbQ_OxRdtase_suF"/>
</dbReference>
<dbReference type="PROSITE" id="PS00644">
    <property type="entry name" value="COMPLEX1_51K_1"/>
    <property type="match status" value="1"/>
</dbReference>
<keyword evidence="15" id="KW-0472">Membrane</keyword>
<dbReference type="InterPro" id="IPR001949">
    <property type="entry name" value="NADH-UbQ_OxRdtase_51kDa_CS"/>
</dbReference>
<keyword evidence="7 14" id="KW-0288">FMN</keyword>
<dbReference type="SMART" id="SM00928">
    <property type="entry name" value="NADH_4Fe-4S"/>
    <property type="match status" value="1"/>
</dbReference>
<dbReference type="GO" id="GO:0008137">
    <property type="term" value="F:NADH dehydrogenase (ubiquinone) activity"/>
    <property type="evidence" value="ECO:0007669"/>
    <property type="project" value="InterPro"/>
</dbReference>
<dbReference type="Gene3D" id="3.10.20.600">
    <property type="match status" value="1"/>
</dbReference>
<keyword evidence="11 14" id="KW-0411">Iron-sulfur</keyword>
<sequence>MLKDQDRIFTNLYGMHDRSLKGAMMRGHWDNTAGILANGRDWIIEQIKASGLRGRGGAGFPTGLKWSFMPKASPDGRPSFLTINCDESEPGTCKDREIMRHDPHCLIEGALIAGFAMGAAAAYLYIRGEYTREKEALQQAIDEAYEAGFLGKNACGSGYDYDVYLHHGAGAYICGEETALLESLEGKKGMPRMKPPFPAGAGLYGCPTTVNNCESISVVPTILRRGADWFASFGRPNNTGTKLFAMSGHVNTPCVIEESMSVPMRELIERYGGGVRGGWKNLKAIIPGGASCPILRPEHCEDAIMDFDGMREVKSSLGTACMIVMDQSTDVVKAIWRLSKFFKHESCGQCTPCREGTGWMMRVMDRMVTGEAEIEEIDMLFNVTKQVEGHTICALGDAAAWPIQALIRNFREEIEDRIKARKTGRMGAMAAE</sequence>
<dbReference type="InterPro" id="IPR019575">
    <property type="entry name" value="Nuop51_4Fe4S-bd"/>
</dbReference>
<dbReference type="PANTHER" id="PTHR11780">
    <property type="entry name" value="NADH-UBIQUINONE OXIDOREDUCTASE FLAVOPROTEIN 1 NDUFV1"/>
    <property type="match status" value="1"/>
</dbReference>
<evidence type="ECO:0000256" key="10">
    <source>
        <dbReference type="ARBA" id="ARBA00023004"/>
    </source>
</evidence>
<reference evidence="17 18" key="2">
    <citation type="submission" date="2019-01" db="EMBL/GenBank/DDBJ databases">
        <authorList>
            <person name="Li Y."/>
        </authorList>
    </citation>
    <scope>NUCLEOTIDE SEQUENCE [LARGE SCALE GENOMIC DNA]</scope>
    <source>
        <strain evidence="17 18">SK2B-1</strain>
    </source>
</reference>
<feature type="transmembrane region" description="Helical" evidence="15">
    <location>
        <begin position="105"/>
        <end position="126"/>
    </location>
</feature>
<keyword evidence="10 14" id="KW-0408">Iron</keyword>
<proteinExistence type="inferred from homology"/>
<dbReference type="Pfam" id="PF22461">
    <property type="entry name" value="SLBB_2"/>
    <property type="match status" value="1"/>
</dbReference>
<dbReference type="Gene3D" id="3.40.50.11540">
    <property type="entry name" value="NADH-ubiquinone oxidoreductase 51kDa subunit"/>
    <property type="match status" value="1"/>
</dbReference>
<dbReference type="InterPro" id="IPR050837">
    <property type="entry name" value="ComplexI_51kDa_subunit"/>
</dbReference>
<comment type="function">
    <text evidence="3">NDH-1 shuttles electrons from NADH, via FMN and iron-sulfur (Fe-S) centers, to quinones in the respiratory chain. The immediate electron acceptor for the enzyme in this species is believed to be ubiquinone. Couples the redox reaction to proton translocation (for every two electrons transferred, four hydrogen ions are translocated across the cytoplasmic membrane), and thus conserves the redox energy in a proton gradient.</text>
</comment>
<dbReference type="GO" id="GO:0051287">
    <property type="term" value="F:NAD binding"/>
    <property type="evidence" value="ECO:0007669"/>
    <property type="project" value="UniProtKB-UniRule"/>
</dbReference>
<evidence type="ECO:0000256" key="7">
    <source>
        <dbReference type="ARBA" id="ARBA00022643"/>
    </source>
</evidence>
<dbReference type="RefSeq" id="WP_128207291.1">
    <property type="nucleotide sequence ID" value="NZ_JBHRSO010000057.1"/>
</dbReference>
<keyword evidence="5 14" id="KW-0004">4Fe-4S</keyword>
<keyword evidence="15" id="KW-1133">Transmembrane helix</keyword>
<dbReference type="AlphaFoldDB" id="A0A443JVJ5"/>
<dbReference type="EC" id="7.1.1.-" evidence="14"/>
<evidence type="ECO:0000256" key="14">
    <source>
        <dbReference type="RuleBase" id="RU364066"/>
    </source>
</evidence>
<dbReference type="PROSITE" id="PS00645">
    <property type="entry name" value="COMPLEX1_51K_2"/>
    <property type="match status" value="1"/>
</dbReference>
<gene>
    <name evidence="17" type="primary">nuoF</name>
    <name evidence="17" type="ORF">D2T30_01120</name>
</gene>
<evidence type="ECO:0000256" key="13">
    <source>
        <dbReference type="ARBA" id="ARBA00047712"/>
    </source>
</evidence>
<dbReference type="Gene3D" id="1.20.1440.230">
    <property type="entry name" value="NADH-ubiquinone oxidoreductase 51kDa subunit, iron-sulphur binding domain"/>
    <property type="match status" value="1"/>
</dbReference>
<dbReference type="FunFam" id="3.40.50.11540:FF:000001">
    <property type="entry name" value="NADH dehydrogenase [ubiquinone] flavoprotein 1, mitochondrial"/>
    <property type="match status" value="1"/>
</dbReference>
<evidence type="ECO:0000256" key="1">
    <source>
        <dbReference type="ARBA" id="ARBA00001917"/>
    </source>
</evidence>
<dbReference type="FunFam" id="3.10.20.600:FF:000001">
    <property type="entry name" value="NADH dehydrogenase [ubiquinone] flavoprotein 1, mitochondrial"/>
    <property type="match status" value="1"/>
</dbReference>
<keyword evidence="12 14" id="KW-0520">NAD</keyword>
<comment type="cofactor">
    <cofactor evidence="1 14">
        <name>FMN</name>
        <dbReference type="ChEBI" id="CHEBI:58210"/>
    </cofactor>
</comment>
<dbReference type="Pfam" id="PF01512">
    <property type="entry name" value="Complex1_51K"/>
    <property type="match status" value="1"/>
</dbReference>
<dbReference type="GO" id="GO:0051539">
    <property type="term" value="F:4 iron, 4 sulfur cluster binding"/>
    <property type="evidence" value="ECO:0007669"/>
    <property type="project" value="UniProtKB-UniRule"/>
</dbReference>
<evidence type="ECO:0000256" key="3">
    <source>
        <dbReference type="ARBA" id="ARBA00002378"/>
    </source>
</evidence>
<dbReference type="InterPro" id="IPR037207">
    <property type="entry name" value="Nuop51_4Fe4S-bd_sf"/>
</dbReference>
<dbReference type="FunFam" id="1.20.1440.230:FF:000001">
    <property type="entry name" value="Mitochondrial NADH dehydrogenase flavoprotein 1"/>
    <property type="match status" value="1"/>
</dbReference>
<dbReference type="GO" id="GO:0046872">
    <property type="term" value="F:metal ion binding"/>
    <property type="evidence" value="ECO:0007669"/>
    <property type="project" value="UniProtKB-KW"/>
</dbReference>
<dbReference type="InterPro" id="IPR011538">
    <property type="entry name" value="Nuo51_FMN-bd"/>
</dbReference>
<dbReference type="SUPFAM" id="SSF140490">
    <property type="entry name" value="Nqo1C-terminal domain-like"/>
    <property type="match status" value="1"/>
</dbReference>
<dbReference type="SUPFAM" id="SSF142019">
    <property type="entry name" value="Nqo1 FMN-binding domain-like"/>
    <property type="match status" value="1"/>
</dbReference>
<dbReference type="GO" id="GO:0010181">
    <property type="term" value="F:FMN binding"/>
    <property type="evidence" value="ECO:0007669"/>
    <property type="project" value="InterPro"/>
</dbReference>
<comment type="cofactor">
    <cofactor evidence="2 14">
        <name>[4Fe-4S] cluster</name>
        <dbReference type="ChEBI" id="CHEBI:49883"/>
    </cofactor>
</comment>
<dbReference type="PANTHER" id="PTHR11780:SF10">
    <property type="entry name" value="NADH DEHYDROGENASE [UBIQUINONE] FLAVOPROTEIN 1, MITOCHONDRIAL"/>
    <property type="match status" value="1"/>
</dbReference>
<dbReference type="GO" id="GO:0048038">
    <property type="term" value="F:quinone binding"/>
    <property type="evidence" value="ECO:0007669"/>
    <property type="project" value="UniProtKB-KW"/>
</dbReference>
<name>A0A443JVJ5_9RHOB</name>
<evidence type="ECO:0000256" key="9">
    <source>
        <dbReference type="ARBA" id="ARBA00022967"/>
    </source>
</evidence>
<comment type="catalytic activity">
    <reaction evidence="13 14">
        <text>a quinone + NADH + 5 H(+)(in) = a quinol + NAD(+) + 4 H(+)(out)</text>
        <dbReference type="Rhea" id="RHEA:57888"/>
        <dbReference type="ChEBI" id="CHEBI:15378"/>
        <dbReference type="ChEBI" id="CHEBI:24646"/>
        <dbReference type="ChEBI" id="CHEBI:57540"/>
        <dbReference type="ChEBI" id="CHEBI:57945"/>
        <dbReference type="ChEBI" id="CHEBI:132124"/>
    </reaction>
</comment>
<keyword evidence="14" id="KW-0874">Quinone</keyword>
<keyword evidence="15" id="KW-0812">Transmembrane</keyword>
<organism evidence="17 18">
    <name type="scientific">Paenirhodobacter populi</name>
    <dbReference type="NCBI Taxonomy" id="2306993"/>
    <lineage>
        <taxon>Bacteria</taxon>
        <taxon>Pseudomonadati</taxon>
        <taxon>Pseudomonadota</taxon>
        <taxon>Alphaproteobacteria</taxon>
        <taxon>Rhodobacterales</taxon>
        <taxon>Rhodobacter group</taxon>
        <taxon>Paenirhodobacter</taxon>
    </lineage>
</organism>
<evidence type="ECO:0000313" key="17">
    <source>
        <dbReference type="EMBL" id="RWR24537.1"/>
    </source>
</evidence>
<dbReference type="SUPFAM" id="SSF142984">
    <property type="entry name" value="Nqo1 middle domain-like"/>
    <property type="match status" value="1"/>
</dbReference>
<evidence type="ECO:0000256" key="12">
    <source>
        <dbReference type="ARBA" id="ARBA00023027"/>
    </source>
</evidence>
<reference evidence="17 18" key="1">
    <citation type="submission" date="2019-01" db="EMBL/GenBank/DDBJ databases">
        <title>Sinorhodobacter populi sp. nov. isolated from the symptomatic bark tissue of Populus euramericana canker.</title>
        <authorList>
            <person name="Xu G."/>
        </authorList>
    </citation>
    <scope>NUCLEOTIDE SEQUENCE [LARGE SCALE GENOMIC DNA]</scope>
    <source>
        <strain evidence="17 18">SK2B-1</strain>
    </source>
</reference>